<dbReference type="RefSeq" id="WP_264485144.1">
    <property type="nucleotide sequence ID" value="NZ_JAPDDT010000001.1"/>
</dbReference>
<accession>A0ABT3GCK6</accession>
<evidence type="ECO:0008006" key="3">
    <source>
        <dbReference type="Google" id="ProtNLM"/>
    </source>
</evidence>
<organism evidence="1 2">
    <name type="scientific">Luteolibacter arcticus</name>
    <dbReference type="NCBI Taxonomy" id="1581411"/>
    <lineage>
        <taxon>Bacteria</taxon>
        <taxon>Pseudomonadati</taxon>
        <taxon>Verrucomicrobiota</taxon>
        <taxon>Verrucomicrobiia</taxon>
        <taxon>Verrucomicrobiales</taxon>
        <taxon>Verrucomicrobiaceae</taxon>
        <taxon>Luteolibacter</taxon>
    </lineage>
</organism>
<keyword evidence="2" id="KW-1185">Reference proteome</keyword>
<evidence type="ECO:0000313" key="2">
    <source>
        <dbReference type="Proteomes" id="UP001320876"/>
    </source>
</evidence>
<sequence length="155" mass="16937">MKGFPLLLAACLGTLCCSERAPITAGDAPAQALARRIGEKEVVAFQSWNGKRQGGDSDSILHFRKDSKVELEDQGFDLQTFEGTYAVGPGGKVTLQLKGYHSSWPPMLLRGDGGDLLLYREDGMTTWPIETSNPHPEASVDGFWPFRAPRKEAAE</sequence>
<dbReference type="EMBL" id="JAPDDT010000001">
    <property type="protein sequence ID" value="MCW1921035.1"/>
    <property type="molecule type" value="Genomic_DNA"/>
</dbReference>
<protein>
    <recommendedName>
        <fullName evidence="3">Lipocalin-like domain-containing protein</fullName>
    </recommendedName>
</protein>
<name>A0ABT3GCK6_9BACT</name>
<proteinExistence type="predicted"/>
<reference evidence="1 2" key="1">
    <citation type="submission" date="2022-10" db="EMBL/GenBank/DDBJ databases">
        <title>Luteolibacter arcticus strain CCTCC AB 2014275, whole genome shotgun sequencing project.</title>
        <authorList>
            <person name="Zhao G."/>
            <person name="Shen L."/>
        </authorList>
    </citation>
    <scope>NUCLEOTIDE SEQUENCE [LARGE SCALE GENOMIC DNA]</scope>
    <source>
        <strain evidence="1 2">CCTCC AB 2014275</strain>
    </source>
</reference>
<dbReference type="Proteomes" id="UP001320876">
    <property type="component" value="Unassembled WGS sequence"/>
</dbReference>
<evidence type="ECO:0000313" key="1">
    <source>
        <dbReference type="EMBL" id="MCW1921035.1"/>
    </source>
</evidence>
<comment type="caution">
    <text evidence="1">The sequence shown here is derived from an EMBL/GenBank/DDBJ whole genome shotgun (WGS) entry which is preliminary data.</text>
</comment>
<gene>
    <name evidence="1" type="ORF">OKA05_00620</name>
</gene>